<dbReference type="Proteomes" id="UP001151081">
    <property type="component" value="Unassembled WGS sequence"/>
</dbReference>
<protein>
    <submittedName>
        <fullName evidence="2">Uncharacterized protein</fullName>
    </submittedName>
</protein>
<feature type="compositionally biased region" description="Basic and acidic residues" evidence="1">
    <location>
        <begin position="229"/>
        <end position="243"/>
    </location>
</feature>
<accession>A0A9X4AYF9</accession>
<proteinExistence type="predicted"/>
<evidence type="ECO:0000313" key="2">
    <source>
        <dbReference type="EMBL" id="MDC3988776.1"/>
    </source>
</evidence>
<feature type="region of interest" description="Disordered" evidence="1">
    <location>
        <begin position="229"/>
        <end position="257"/>
    </location>
</feature>
<gene>
    <name evidence="2" type="ORF">KEG57_50390</name>
</gene>
<evidence type="ECO:0000313" key="3">
    <source>
        <dbReference type="Proteomes" id="UP001151081"/>
    </source>
</evidence>
<organism evidence="2 3">
    <name type="scientific">Polyangium jinanense</name>
    <dbReference type="NCBI Taxonomy" id="2829994"/>
    <lineage>
        <taxon>Bacteria</taxon>
        <taxon>Pseudomonadati</taxon>
        <taxon>Myxococcota</taxon>
        <taxon>Polyangia</taxon>
        <taxon>Polyangiales</taxon>
        <taxon>Polyangiaceae</taxon>
        <taxon>Polyangium</taxon>
    </lineage>
</organism>
<dbReference type="RefSeq" id="WP_272459913.1">
    <property type="nucleotide sequence ID" value="NZ_JAGTJJ010000083.1"/>
</dbReference>
<reference evidence="2 3" key="1">
    <citation type="submission" date="2021-04" db="EMBL/GenBank/DDBJ databases">
        <title>Genome analysis of Polyangium sp.</title>
        <authorList>
            <person name="Li Y."/>
            <person name="Wang J."/>
        </authorList>
    </citation>
    <scope>NUCLEOTIDE SEQUENCE [LARGE SCALE GENOMIC DNA]</scope>
    <source>
        <strain evidence="2 3">SDU14</strain>
    </source>
</reference>
<evidence type="ECO:0000256" key="1">
    <source>
        <dbReference type="SAM" id="MobiDB-lite"/>
    </source>
</evidence>
<sequence length="257" mass="28146">MDADFDPSVYVRPPKLDVPSAVALSIKLVAATPDGAPLSVKKAANTLRQAALSLQESWKARDRVEKRPDARPVDVLADHAMSRLFGRIEDYSGLPAETHPHAARAGVLLATLFPTGLSFLKADYASQWAETQKRLDRINEEDLAADIDVVAGPEFLAEVRRIHKLYGEAIGITKARPEITVPSLVLPLREVGDAIVRHALQLVSVCLDEEAPLESRTAARDALRPLDEYRANAARRDTPKESNDAVTPETEVPEVPR</sequence>
<comment type="caution">
    <text evidence="2">The sequence shown here is derived from an EMBL/GenBank/DDBJ whole genome shotgun (WGS) entry which is preliminary data.</text>
</comment>
<name>A0A9X4AYF9_9BACT</name>
<dbReference type="AlphaFoldDB" id="A0A9X4AYF9"/>
<keyword evidence="3" id="KW-1185">Reference proteome</keyword>
<dbReference type="EMBL" id="JAGTJJ010000083">
    <property type="protein sequence ID" value="MDC3988776.1"/>
    <property type="molecule type" value="Genomic_DNA"/>
</dbReference>